<accession>A0ABR4CXI0</accession>
<dbReference type="Proteomes" id="UP001595075">
    <property type="component" value="Unassembled WGS sequence"/>
</dbReference>
<comment type="caution">
    <text evidence="1">The sequence shown here is derived from an EMBL/GenBank/DDBJ whole genome shotgun (WGS) entry which is preliminary data.</text>
</comment>
<organism evidence="1 2">
    <name type="scientific">Oculimacula yallundae</name>
    <dbReference type="NCBI Taxonomy" id="86028"/>
    <lineage>
        <taxon>Eukaryota</taxon>
        <taxon>Fungi</taxon>
        <taxon>Dikarya</taxon>
        <taxon>Ascomycota</taxon>
        <taxon>Pezizomycotina</taxon>
        <taxon>Leotiomycetes</taxon>
        <taxon>Helotiales</taxon>
        <taxon>Ploettnerulaceae</taxon>
        <taxon>Oculimacula</taxon>
    </lineage>
</organism>
<protein>
    <submittedName>
        <fullName evidence="1">Uncharacterized protein</fullName>
    </submittedName>
</protein>
<reference evidence="1 2" key="1">
    <citation type="journal article" date="2024" name="Commun. Biol.">
        <title>Comparative genomic analysis of thermophilic fungi reveals convergent evolutionary adaptations and gene losses.</title>
        <authorList>
            <person name="Steindorff A.S."/>
            <person name="Aguilar-Pontes M.V."/>
            <person name="Robinson A.J."/>
            <person name="Andreopoulos B."/>
            <person name="LaButti K."/>
            <person name="Kuo A."/>
            <person name="Mondo S."/>
            <person name="Riley R."/>
            <person name="Otillar R."/>
            <person name="Haridas S."/>
            <person name="Lipzen A."/>
            <person name="Grimwood J."/>
            <person name="Schmutz J."/>
            <person name="Clum A."/>
            <person name="Reid I.D."/>
            <person name="Moisan M.C."/>
            <person name="Butler G."/>
            <person name="Nguyen T.T.M."/>
            <person name="Dewar K."/>
            <person name="Conant G."/>
            <person name="Drula E."/>
            <person name="Henrissat B."/>
            <person name="Hansel C."/>
            <person name="Singer S."/>
            <person name="Hutchinson M.I."/>
            <person name="de Vries R.P."/>
            <person name="Natvig D.O."/>
            <person name="Powell A.J."/>
            <person name="Tsang A."/>
            <person name="Grigoriev I.V."/>
        </authorList>
    </citation>
    <scope>NUCLEOTIDE SEQUENCE [LARGE SCALE GENOMIC DNA]</scope>
    <source>
        <strain evidence="1 2">CBS 494.80</strain>
    </source>
</reference>
<evidence type="ECO:0000313" key="1">
    <source>
        <dbReference type="EMBL" id="KAL2074624.1"/>
    </source>
</evidence>
<evidence type="ECO:0000313" key="2">
    <source>
        <dbReference type="Proteomes" id="UP001595075"/>
    </source>
</evidence>
<dbReference type="EMBL" id="JAZHXI010000002">
    <property type="protein sequence ID" value="KAL2074624.1"/>
    <property type="molecule type" value="Genomic_DNA"/>
</dbReference>
<keyword evidence="2" id="KW-1185">Reference proteome</keyword>
<name>A0ABR4CXI0_9HELO</name>
<sequence length="152" mass="17840">MRQYRPTHLPIKSSSPFYGTPTTYFPHLHYFILLALHRCESSATLNNRVTSSILPFHCYCPLIYYPNIILLLFPIAPNPHQYFGRHENLFAASKFVFINSRSSRTSDLWQTSHRYLWTLQVNHIGTELVKECRAYSRTTVNSTSYDYSDLTR</sequence>
<proteinExistence type="predicted"/>
<gene>
    <name evidence="1" type="ORF">VTL71DRAFT_8402</name>
</gene>